<reference evidence="2" key="1">
    <citation type="submission" date="2011-02" db="EMBL/GenBank/DDBJ databases">
        <title>The genome of the leaf-cutting ant Acromyrmex echinatior suggests key adaptations to social evolution and fungus farming.</title>
        <authorList>
            <person name="Nygaard S."/>
            <person name="Zhang G."/>
        </authorList>
    </citation>
    <scope>NUCLEOTIDE SEQUENCE</scope>
</reference>
<evidence type="ECO:0000313" key="2">
    <source>
        <dbReference type="EMBL" id="EGI68097.1"/>
    </source>
</evidence>
<name>F4WCB7_ACREC</name>
<keyword evidence="3" id="KW-1185">Reference proteome</keyword>
<organism evidence="3">
    <name type="scientific">Acromyrmex echinatior</name>
    <name type="common">Panamanian leafcutter ant</name>
    <name type="synonym">Acromyrmex octospinosus echinatior</name>
    <dbReference type="NCBI Taxonomy" id="103372"/>
    <lineage>
        <taxon>Eukaryota</taxon>
        <taxon>Metazoa</taxon>
        <taxon>Ecdysozoa</taxon>
        <taxon>Arthropoda</taxon>
        <taxon>Hexapoda</taxon>
        <taxon>Insecta</taxon>
        <taxon>Pterygota</taxon>
        <taxon>Neoptera</taxon>
        <taxon>Endopterygota</taxon>
        <taxon>Hymenoptera</taxon>
        <taxon>Apocrita</taxon>
        <taxon>Aculeata</taxon>
        <taxon>Formicoidea</taxon>
        <taxon>Formicidae</taxon>
        <taxon>Myrmicinae</taxon>
        <taxon>Acromyrmex</taxon>
    </lineage>
</organism>
<protein>
    <submittedName>
        <fullName evidence="2">Uncharacterized protein</fullName>
    </submittedName>
</protein>
<feature type="compositionally biased region" description="Basic residues" evidence="1">
    <location>
        <begin position="180"/>
        <end position="189"/>
    </location>
</feature>
<evidence type="ECO:0000256" key="1">
    <source>
        <dbReference type="SAM" id="MobiDB-lite"/>
    </source>
</evidence>
<accession>F4WCB7</accession>
<dbReference type="EMBL" id="GL888070">
    <property type="protein sequence ID" value="EGI68097.1"/>
    <property type="molecule type" value="Genomic_DNA"/>
</dbReference>
<feature type="region of interest" description="Disordered" evidence="1">
    <location>
        <begin position="179"/>
        <end position="200"/>
    </location>
</feature>
<gene>
    <name evidence="2" type="ORF">G5I_03191</name>
</gene>
<dbReference type="InParanoid" id="F4WCB7"/>
<dbReference type="AlphaFoldDB" id="F4WCB7"/>
<proteinExistence type="predicted"/>
<feature type="region of interest" description="Disordered" evidence="1">
    <location>
        <begin position="1"/>
        <end position="22"/>
    </location>
</feature>
<dbReference type="Proteomes" id="UP000007755">
    <property type="component" value="Unassembled WGS sequence"/>
</dbReference>
<evidence type="ECO:0000313" key="3">
    <source>
        <dbReference type="Proteomes" id="UP000007755"/>
    </source>
</evidence>
<sequence>METGLLDKFGGGRSKEEKVEQDGWGNFNPNRCLANVASVAEGFLPSHQSVVAQEGIFKDHAIYNILRACGCTSEGIPTPTPLELHGRVARGVKLSNSVAPPSPLVYPHNKLQSQITESNSFGVSRGMSQFQFRERGFSDRQALRRRRVAWGVAVTSSEHSERRVRMEDGERRIETLGTRGTRRGRRKRAGSNELTIIANH</sequence>